<dbReference type="RefSeq" id="XP_053023830.1">
    <property type="nucleotide sequence ID" value="XM_053172607.1"/>
</dbReference>
<proteinExistence type="predicted"/>
<accession>A0ABY7CUD3</accession>
<dbReference type="EMBL" id="CP110429">
    <property type="protein sequence ID" value="WAQ88275.1"/>
    <property type="molecule type" value="Genomic_DNA"/>
</dbReference>
<feature type="compositionally biased region" description="Pro residues" evidence="1">
    <location>
        <begin position="77"/>
        <end position="100"/>
    </location>
</feature>
<evidence type="ECO:0000313" key="2">
    <source>
        <dbReference type="EMBL" id="WAQ88275.1"/>
    </source>
</evidence>
<protein>
    <submittedName>
        <fullName evidence="2">Uncharacterized protein</fullName>
    </submittedName>
</protein>
<keyword evidence="3" id="KW-1185">Reference proteome</keyword>
<dbReference type="GeneID" id="77813502"/>
<feature type="region of interest" description="Disordered" evidence="1">
    <location>
        <begin position="68"/>
        <end position="100"/>
    </location>
</feature>
<sequence length="100" mass="10938">MNEPVVTIDRPQVTCHGPYEGYHWPDIYEATISWSGIARRRNVSSGRATLPRSKHRAAPVLAAPTAIEWDTGLPFSSNPPSPERPSEPQPSPPGQPTISL</sequence>
<gene>
    <name evidence="2" type="ORF">PtA15_9A402</name>
</gene>
<evidence type="ECO:0000256" key="1">
    <source>
        <dbReference type="SAM" id="MobiDB-lite"/>
    </source>
</evidence>
<evidence type="ECO:0000313" key="3">
    <source>
        <dbReference type="Proteomes" id="UP001164743"/>
    </source>
</evidence>
<name>A0ABY7CUD3_9BASI</name>
<reference evidence="2" key="1">
    <citation type="submission" date="2022-10" db="EMBL/GenBank/DDBJ databases">
        <title>Puccinia triticina Genome sequencing and assembly.</title>
        <authorList>
            <person name="Li C."/>
        </authorList>
    </citation>
    <scope>NUCLEOTIDE SEQUENCE</scope>
    <source>
        <strain evidence="2">Pt15</strain>
    </source>
</reference>
<organism evidence="2 3">
    <name type="scientific">Puccinia triticina</name>
    <dbReference type="NCBI Taxonomy" id="208348"/>
    <lineage>
        <taxon>Eukaryota</taxon>
        <taxon>Fungi</taxon>
        <taxon>Dikarya</taxon>
        <taxon>Basidiomycota</taxon>
        <taxon>Pucciniomycotina</taxon>
        <taxon>Pucciniomycetes</taxon>
        <taxon>Pucciniales</taxon>
        <taxon>Pucciniaceae</taxon>
        <taxon>Puccinia</taxon>
    </lineage>
</organism>
<dbReference type="Proteomes" id="UP001164743">
    <property type="component" value="Chromosome 9A"/>
</dbReference>